<keyword evidence="2" id="KW-0238">DNA-binding</keyword>
<evidence type="ECO:0000256" key="4">
    <source>
        <dbReference type="SAM" id="MobiDB-lite"/>
    </source>
</evidence>
<sequence>MTLGKEAVAAADALDACRRRVAALEGVWTALERLAELGPVSEILERGPVETAAALDLDRVLLSRVEDAALHAEALHAPRDPDGAEATLARLREAPVPIDYPLVEGEVLRRRRPQLVARADGDPRGRRAYADILGWDVYLTAPIVLEARVIGFLHGDRDPARGGPPLGELERDGLGALAGGFALVFERAVLRRRLRNQRQEMRQVASWADARTSELSDRAVTLATDREPGGDDEPSRGAAPNESALRDLLTRRELDVLELMVKGETNGGIARSLVVSEGTVKFHVKNILRKLHAANRAEATSRYLRLTLRRGDGPPGA</sequence>
<organism evidence="6 7">
    <name type="scientific">Capillimicrobium parvum</name>
    <dbReference type="NCBI Taxonomy" id="2884022"/>
    <lineage>
        <taxon>Bacteria</taxon>
        <taxon>Bacillati</taxon>
        <taxon>Actinomycetota</taxon>
        <taxon>Thermoleophilia</taxon>
        <taxon>Solirubrobacterales</taxon>
        <taxon>Capillimicrobiaceae</taxon>
        <taxon>Capillimicrobium</taxon>
    </lineage>
</organism>
<dbReference type="InterPro" id="IPR003018">
    <property type="entry name" value="GAF"/>
</dbReference>
<protein>
    <recommendedName>
        <fullName evidence="5">HTH luxR-type domain-containing protein</fullName>
    </recommendedName>
</protein>
<keyword evidence="7" id="KW-1185">Reference proteome</keyword>
<dbReference type="AlphaFoldDB" id="A0A9E7C6I8"/>
<dbReference type="SUPFAM" id="SSF46894">
    <property type="entry name" value="C-terminal effector domain of the bipartite response regulators"/>
    <property type="match status" value="1"/>
</dbReference>
<dbReference type="InterPro" id="IPR029016">
    <property type="entry name" value="GAF-like_dom_sf"/>
</dbReference>
<dbReference type="InterPro" id="IPR000792">
    <property type="entry name" value="Tscrpt_reg_LuxR_C"/>
</dbReference>
<evidence type="ECO:0000313" key="7">
    <source>
        <dbReference type="Proteomes" id="UP001162834"/>
    </source>
</evidence>
<feature type="region of interest" description="Disordered" evidence="4">
    <location>
        <begin position="223"/>
        <end position="244"/>
    </location>
</feature>
<dbReference type="GO" id="GO:0003677">
    <property type="term" value="F:DNA binding"/>
    <property type="evidence" value="ECO:0007669"/>
    <property type="project" value="UniProtKB-KW"/>
</dbReference>
<evidence type="ECO:0000259" key="5">
    <source>
        <dbReference type="PROSITE" id="PS50043"/>
    </source>
</evidence>
<evidence type="ECO:0000313" key="6">
    <source>
        <dbReference type="EMBL" id="UGS39029.1"/>
    </source>
</evidence>
<dbReference type="PANTHER" id="PTHR44688:SF25">
    <property type="entry name" value="HTH LUXR-TYPE DOMAIN-CONTAINING PROTEIN"/>
    <property type="match status" value="1"/>
</dbReference>
<dbReference type="PANTHER" id="PTHR44688">
    <property type="entry name" value="DNA-BINDING TRANSCRIPTIONAL ACTIVATOR DEVR_DOSR"/>
    <property type="match status" value="1"/>
</dbReference>
<evidence type="ECO:0000256" key="1">
    <source>
        <dbReference type="ARBA" id="ARBA00023015"/>
    </source>
</evidence>
<keyword evidence="1" id="KW-0805">Transcription regulation</keyword>
<feature type="domain" description="HTH luxR-type" evidence="5">
    <location>
        <begin position="242"/>
        <end position="307"/>
    </location>
</feature>
<keyword evidence="3" id="KW-0804">Transcription</keyword>
<dbReference type="EMBL" id="CP087164">
    <property type="protein sequence ID" value="UGS39029.1"/>
    <property type="molecule type" value="Genomic_DNA"/>
</dbReference>
<evidence type="ECO:0000256" key="2">
    <source>
        <dbReference type="ARBA" id="ARBA00023125"/>
    </source>
</evidence>
<dbReference type="Gene3D" id="3.30.450.40">
    <property type="match status" value="1"/>
</dbReference>
<name>A0A9E7C6I8_9ACTN</name>
<dbReference type="PROSITE" id="PS50043">
    <property type="entry name" value="HTH_LUXR_2"/>
    <property type="match status" value="1"/>
</dbReference>
<dbReference type="Pfam" id="PF00196">
    <property type="entry name" value="GerE"/>
    <property type="match status" value="1"/>
</dbReference>
<dbReference type="Gene3D" id="1.10.10.10">
    <property type="entry name" value="Winged helix-like DNA-binding domain superfamily/Winged helix DNA-binding domain"/>
    <property type="match status" value="1"/>
</dbReference>
<dbReference type="InterPro" id="IPR036388">
    <property type="entry name" value="WH-like_DNA-bd_sf"/>
</dbReference>
<evidence type="ECO:0000256" key="3">
    <source>
        <dbReference type="ARBA" id="ARBA00023163"/>
    </source>
</evidence>
<reference evidence="6" key="1">
    <citation type="journal article" date="2022" name="Int. J. Syst. Evol. Microbiol.">
        <title>Pseudomonas aegrilactucae sp. nov. and Pseudomonas morbosilactucae sp. nov., pathogens causing bacterial rot of lettuce in Japan.</title>
        <authorList>
            <person name="Sawada H."/>
            <person name="Fujikawa T."/>
            <person name="Satou M."/>
        </authorList>
    </citation>
    <scope>NUCLEOTIDE SEQUENCE</scope>
    <source>
        <strain evidence="6">0166_1</strain>
    </source>
</reference>
<feature type="compositionally biased region" description="Basic and acidic residues" evidence="4">
    <location>
        <begin position="224"/>
        <end position="235"/>
    </location>
</feature>
<dbReference type="SMART" id="SM00421">
    <property type="entry name" value="HTH_LUXR"/>
    <property type="match status" value="1"/>
</dbReference>
<dbReference type="CDD" id="cd06170">
    <property type="entry name" value="LuxR_C_like"/>
    <property type="match status" value="1"/>
</dbReference>
<dbReference type="SUPFAM" id="SSF55781">
    <property type="entry name" value="GAF domain-like"/>
    <property type="match status" value="1"/>
</dbReference>
<accession>A0A9E7C6I8</accession>
<gene>
    <name evidence="6" type="ORF">DSM104329_05461</name>
</gene>
<dbReference type="PROSITE" id="PS00622">
    <property type="entry name" value="HTH_LUXR_1"/>
    <property type="match status" value="1"/>
</dbReference>
<dbReference type="GO" id="GO:0006355">
    <property type="term" value="P:regulation of DNA-templated transcription"/>
    <property type="evidence" value="ECO:0007669"/>
    <property type="project" value="InterPro"/>
</dbReference>
<dbReference type="Proteomes" id="UP001162834">
    <property type="component" value="Chromosome"/>
</dbReference>
<proteinExistence type="predicted"/>
<dbReference type="PRINTS" id="PR00038">
    <property type="entry name" value="HTHLUXR"/>
</dbReference>
<dbReference type="KEGG" id="sbae:DSM104329_05461"/>
<dbReference type="RefSeq" id="WP_259313039.1">
    <property type="nucleotide sequence ID" value="NZ_CP087164.1"/>
</dbReference>
<dbReference type="InterPro" id="IPR016032">
    <property type="entry name" value="Sig_transdc_resp-reg_C-effctor"/>
</dbReference>
<dbReference type="SMART" id="SM00065">
    <property type="entry name" value="GAF"/>
    <property type="match status" value="1"/>
</dbReference>